<evidence type="ECO:0000256" key="1">
    <source>
        <dbReference type="ARBA" id="ARBA00009091"/>
    </source>
</evidence>
<accession>A0A7W5ZKK9</accession>
<dbReference type="GO" id="GO:0050821">
    <property type="term" value="P:protein stabilization"/>
    <property type="evidence" value="ECO:0007669"/>
    <property type="project" value="TreeGrafter"/>
</dbReference>
<feature type="region of interest" description="Disordered" evidence="3">
    <location>
        <begin position="172"/>
        <end position="208"/>
    </location>
</feature>
<proteinExistence type="inferred from homology"/>
<reference evidence="4 5" key="1">
    <citation type="submission" date="2020-08" db="EMBL/GenBank/DDBJ databases">
        <title>Genomic Encyclopedia of Type Strains, Phase IV (KMG-IV): sequencing the most valuable type-strain genomes for metagenomic binning, comparative biology and taxonomic classification.</title>
        <authorList>
            <person name="Goeker M."/>
        </authorList>
    </citation>
    <scope>NUCLEOTIDE SEQUENCE [LARGE SCALE GENOMIC DNA]</scope>
    <source>
        <strain evidence="4 5">DSM 17976</strain>
    </source>
</reference>
<dbReference type="Proteomes" id="UP000541352">
    <property type="component" value="Unassembled WGS sequence"/>
</dbReference>
<dbReference type="Gene3D" id="3.30.910.20">
    <property type="entry name" value="Skp domain"/>
    <property type="match status" value="1"/>
</dbReference>
<comment type="similarity">
    <text evidence="1">Belongs to the Skp family.</text>
</comment>
<dbReference type="GO" id="GO:0005829">
    <property type="term" value="C:cytosol"/>
    <property type="evidence" value="ECO:0007669"/>
    <property type="project" value="TreeGrafter"/>
</dbReference>
<evidence type="ECO:0000313" key="5">
    <source>
        <dbReference type="Proteomes" id="UP000541352"/>
    </source>
</evidence>
<sequence>MKTRGLLLILQFVLVTYSLSAQKWGYMDMEYVTSKMPEYQKAQTELDKFSERWAKEIQDKYTEIDRLQRLYQAEEVLLTDEMKRKRQQEIADKEREAKDYNNKIFGFEGMLFQKKKEIIKPITDQVYKAVERVCRQRRLDILLDKSSDFVIIYSNPVHDYTDYVIEELGLGTEEKEKNTKPATNSVNTPTTKTPATNTPANKVTKPKQ</sequence>
<dbReference type="GO" id="GO:0051082">
    <property type="term" value="F:unfolded protein binding"/>
    <property type="evidence" value="ECO:0007669"/>
    <property type="project" value="InterPro"/>
</dbReference>
<dbReference type="InterPro" id="IPR024930">
    <property type="entry name" value="Skp_dom_sf"/>
</dbReference>
<comment type="caution">
    <text evidence="4">The sequence shown here is derived from an EMBL/GenBank/DDBJ whole genome shotgun (WGS) entry which is preliminary data.</text>
</comment>
<dbReference type="InterPro" id="IPR005632">
    <property type="entry name" value="Chaperone_Skp"/>
</dbReference>
<dbReference type="Pfam" id="PF03938">
    <property type="entry name" value="OmpH"/>
    <property type="match status" value="1"/>
</dbReference>
<keyword evidence="5" id="KW-1185">Reference proteome</keyword>
<dbReference type="EMBL" id="JACIBY010000002">
    <property type="protein sequence ID" value="MBB3837514.1"/>
    <property type="molecule type" value="Genomic_DNA"/>
</dbReference>
<protein>
    <submittedName>
        <fullName evidence="4">Outer membrane protein</fullName>
    </submittedName>
</protein>
<dbReference type="RefSeq" id="WP_122932426.1">
    <property type="nucleotide sequence ID" value="NZ_JACIBY010000002.1"/>
</dbReference>
<dbReference type="SUPFAM" id="SSF111384">
    <property type="entry name" value="OmpH-like"/>
    <property type="match status" value="1"/>
</dbReference>
<evidence type="ECO:0000256" key="3">
    <source>
        <dbReference type="SAM" id="MobiDB-lite"/>
    </source>
</evidence>
<organism evidence="4 5">
    <name type="scientific">Runella defluvii</name>
    <dbReference type="NCBI Taxonomy" id="370973"/>
    <lineage>
        <taxon>Bacteria</taxon>
        <taxon>Pseudomonadati</taxon>
        <taxon>Bacteroidota</taxon>
        <taxon>Cytophagia</taxon>
        <taxon>Cytophagales</taxon>
        <taxon>Spirosomataceae</taxon>
        <taxon>Runella</taxon>
    </lineage>
</organism>
<evidence type="ECO:0000256" key="2">
    <source>
        <dbReference type="ARBA" id="ARBA00022729"/>
    </source>
</evidence>
<dbReference type="PANTHER" id="PTHR35089">
    <property type="entry name" value="CHAPERONE PROTEIN SKP"/>
    <property type="match status" value="1"/>
</dbReference>
<dbReference type="SMART" id="SM00935">
    <property type="entry name" value="OmpH"/>
    <property type="match status" value="1"/>
</dbReference>
<feature type="compositionally biased region" description="Low complexity" evidence="3">
    <location>
        <begin position="187"/>
        <end position="202"/>
    </location>
</feature>
<keyword evidence="2" id="KW-0732">Signal</keyword>
<dbReference type="PANTHER" id="PTHR35089:SF1">
    <property type="entry name" value="CHAPERONE PROTEIN SKP"/>
    <property type="match status" value="1"/>
</dbReference>
<gene>
    <name evidence="4" type="ORF">FHS57_001508</name>
</gene>
<evidence type="ECO:0000313" key="4">
    <source>
        <dbReference type="EMBL" id="MBB3837514.1"/>
    </source>
</evidence>
<dbReference type="AlphaFoldDB" id="A0A7W5ZKK9"/>
<name>A0A7W5ZKK9_9BACT</name>